<dbReference type="EMBL" id="JAULSR010000001">
    <property type="protein sequence ID" value="KAK0636806.1"/>
    <property type="molecule type" value="Genomic_DNA"/>
</dbReference>
<dbReference type="Proteomes" id="UP001174934">
    <property type="component" value="Unassembled WGS sequence"/>
</dbReference>
<evidence type="ECO:0000313" key="2">
    <source>
        <dbReference type="EMBL" id="KAK0636806.1"/>
    </source>
</evidence>
<keyword evidence="3" id="KW-1185">Reference proteome</keyword>
<organism evidence="2 3">
    <name type="scientific">Bombardia bombarda</name>
    <dbReference type="NCBI Taxonomy" id="252184"/>
    <lineage>
        <taxon>Eukaryota</taxon>
        <taxon>Fungi</taxon>
        <taxon>Dikarya</taxon>
        <taxon>Ascomycota</taxon>
        <taxon>Pezizomycotina</taxon>
        <taxon>Sordariomycetes</taxon>
        <taxon>Sordariomycetidae</taxon>
        <taxon>Sordariales</taxon>
        <taxon>Lasiosphaeriaceae</taxon>
        <taxon>Bombardia</taxon>
    </lineage>
</organism>
<proteinExistence type="predicted"/>
<sequence length="107" mass="10994">MTELSRTQVGSKMWIPRAQSGVAYISGGCMPLCSNSDSHTTPSPLPSSSPPPAATATATNGGSDVGQHCPCGDIHLCPFAPTGSAALIHPCHRKGPSYPHTSSRPNL</sequence>
<accession>A0AA39XNE6</accession>
<reference evidence="2" key="1">
    <citation type="submission" date="2023-06" db="EMBL/GenBank/DDBJ databases">
        <title>Genome-scale phylogeny and comparative genomics of the fungal order Sordariales.</title>
        <authorList>
            <consortium name="Lawrence Berkeley National Laboratory"/>
            <person name="Hensen N."/>
            <person name="Bonometti L."/>
            <person name="Westerberg I."/>
            <person name="Brannstrom I.O."/>
            <person name="Guillou S."/>
            <person name="Cros-Aarteil S."/>
            <person name="Calhoun S."/>
            <person name="Haridas S."/>
            <person name="Kuo A."/>
            <person name="Mondo S."/>
            <person name="Pangilinan J."/>
            <person name="Riley R."/>
            <person name="LaButti K."/>
            <person name="Andreopoulos B."/>
            <person name="Lipzen A."/>
            <person name="Chen C."/>
            <person name="Yanf M."/>
            <person name="Daum C."/>
            <person name="Ng V."/>
            <person name="Clum A."/>
            <person name="Steindorff A."/>
            <person name="Ohm R."/>
            <person name="Martin F."/>
            <person name="Silar P."/>
            <person name="Natvig D."/>
            <person name="Lalanne C."/>
            <person name="Gautier V."/>
            <person name="Ament-velasquez S.L."/>
            <person name="Kruys A."/>
            <person name="Hutchinson M.I."/>
            <person name="Powell A.J."/>
            <person name="Barry K."/>
            <person name="Miller A.N."/>
            <person name="Grigoriev I.V."/>
            <person name="Debuchy R."/>
            <person name="Gladieux P."/>
            <person name="Thoren M.H."/>
            <person name="Johannesson H."/>
        </authorList>
    </citation>
    <scope>NUCLEOTIDE SEQUENCE</scope>
    <source>
        <strain evidence="2">SMH3391-2</strain>
    </source>
</reference>
<comment type="caution">
    <text evidence="2">The sequence shown here is derived from an EMBL/GenBank/DDBJ whole genome shotgun (WGS) entry which is preliminary data.</text>
</comment>
<gene>
    <name evidence="2" type="ORF">B0T17DRAFT_504213</name>
</gene>
<protein>
    <submittedName>
        <fullName evidence="2">Uncharacterized protein</fullName>
    </submittedName>
</protein>
<name>A0AA39XNE6_9PEZI</name>
<dbReference type="AlphaFoldDB" id="A0AA39XNE6"/>
<dbReference type="PROSITE" id="PS51257">
    <property type="entry name" value="PROKAR_LIPOPROTEIN"/>
    <property type="match status" value="1"/>
</dbReference>
<feature type="region of interest" description="Disordered" evidence="1">
    <location>
        <begin position="35"/>
        <end position="63"/>
    </location>
</feature>
<evidence type="ECO:0000256" key="1">
    <source>
        <dbReference type="SAM" id="MobiDB-lite"/>
    </source>
</evidence>
<feature type="compositionally biased region" description="Pro residues" evidence="1">
    <location>
        <begin position="43"/>
        <end position="53"/>
    </location>
</feature>
<evidence type="ECO:0000313" key="3">
    <source>
        <dbReference type="Proteomes" id="UP001174934"/>
    </source>
</evidence>